<dbReference type="PROSITE" id="PS00028">
    <property type="entry name" value="ZINC_FINGER_C2H2_1"/>
    <property type="match status" value="1"/>
</dbReference>
<proteinExistence type="predicted"/>
<dbReference type="Proteomes" id="UP000887116">
    <property type="component" value="Unassembled WGS sequence"/>
</dbReference>
<evidence type="ECO:0000259" key="2">
    <source>
        <dbReference type="PROSITE" id="PS00028"/>
    </source>
</evidence>
<evidence type="ECO:0000256" key="1">
    <source>
        <dbReference type="SAM" id="MobiDB-lite"/>
    </source>
</evidence>
<gene>
    <name evidence="3" type="ORF">TNCT_525861</name>
</gene>
<evidence type="ECO:0000313" key="3">
    <source>
        <dbReference type="EMBL" id="GFQ76896.1"/>
    </source>
</evidence>
<protein>
    <recommendedName>
        <fullName evidence="2">C2H2-type domain-containing protein</fullName>
    </recommendedName>
</protein>
<accession>A0A8X6KL28</accession>
<sequence>MDQSTGKYQCKSCNLKFKDYKQHFSHRYQQHEEELRLENNKDDGESQNSLSDLKNCGGMDIGQTFFKKQLTNNNWTDSTRDVLHHSFEFRDHGAIQIHDDSLTDCTSMPPFSKNDLRFRQGSLSQCHSSFESNPNELHLALKDKQKELCLLEGKPQVDTFPPSIIL</sequence>
<comment type="caution">
    <text evidence="3">The sequence shown here is derived from an EMBL/GenBank/DDBJ whole genome shotgun (WGS) entry which is preliminary data.</text>
</comment>
<feature type="compositionally biased region" description="Basic and acidic residues" evidence="1">
    <location>
        <begin position="31"/>
        <end position="44"/>
    </location>
</feature>
<keyword evidence="4" id="KW-1185">Reference proteome</keyword>
<feature type="region of interest" description="Disordered" evidence="1">
    <location>
        <begin position="31"/>
        <end position="53"/>
    </location>
</feature>
<dbReference type="InterPro" id="IPR013087">
    <property type="entry name" value="Znf_C2H2_type"/>
</dbReference>
<reference evidence="3" key="1">
    <citation type="submission" date="2020-07" db="EMBL/GenBank/DDBJ databases">
        <title>Multicomponent nature underlies the extraordinary mechanical properties of spider dragline silk.</title>
        <authorList>
            <person name="Kono N."/>
            <person name="Nakamura H."/>
            <person name="Mori M."/>
            <person name="Yoshida Y."/>
            <person name="Ohtoshi R."/>
            <person name="Malay A.D."/>
            <person name="Moran D.A.P."/>
            <person name="Tomita M."/>
            <person name="Numata K."/>
            <person name="Arakawa K."/>
        </authorList>
    </citation>
    <scope>NUCLEOTIDE SEQUENCE</scope>
</reference>
<dbReference type="EMBL" id="BMAO01001914">
    <property type="protein sequence ID" value="GFQ76896.1"/>
    <property type="molecule type" value="Genomic_DNA"/>
</dbReference>
<dbReference type="AlphaFoldDB" id="A0A8X6KL28"/>
<organism evidence="3 4">
    <name type="scientific">Trichonephila clavata</name>
    <name type="common">Joro spider</name>
    <name type="synonym">Nephila clavata</name>
    <dbReference type="NCBI Taxonomy" id="2740835"/>
    <lineage>
        <taxon>Eukaryota</taxon>
        <taxon>Metazoa</taxon>
        <taxon>Ecdysozoa</taxon>
        <taxon>Arthropoda</taxon>
        <taxon>Chelicerata</taxon>
        <taxon>Arachnida</taxon>
        <taxon>Araneae</taxon>
        <taxon>Araneomorphae</taxon>
        <taxon>Entelegynae</taxon>
        <taxon>Araneoidea</taxon>
        <taxon>Nephilidae</taxon>
        <taxon>Trichonephila</taxon>
    </lineage>
</organism>
<evidence type="ECO:0000313" key="4">
    <source>
        <dbReference type="Proteomes" id="UP000887116"/>
    </source>
</evidence>
<dbReference type="OrthoDB" id="10578855at2759"/>
<name>A0A8X6KL28_TRICU</name>
<feature type="domain" description="C2H2-type" evidence="2">
    <location>
        <begin position="10"/>
        <end position="31"/>
    </location>
</feature>